<dbReference type="OrthoDB" id="9780241at2"/>
<dbReference type="GO" id="GO:0003868">
    <property type="term" value="F:4-hydroxyphenylpyruvate dioxygenase activity"/>
    <property type="evidence" value="ECO:0007669"/>
    <property type="project" value="InterPro"/>
</dbReference>
<evidence type="ECO:0000256" key="4">
    <source>
        <dbReference type="ARBA" id="ARBA00023004"/>
    </source>
</evidence>
<keyword evidence="2 5" id="KW-0479">Metal-binding</keyword>
<proteinExistence type="inferred from homology"/>
<dbReference type="Gene3D" id="3.10.180.10">
    <property type="entry name" value="2,3-Dihydroxybiphenyl 1,2-Dioxygenase, domain 1"/>
    <property type="match status" value="2"/>
</dbReference>
<dbReference type="PANTHER" id="PTHR11959">
    <property type="entry name" value="4-HYDROXYPHENYLPYRUVATE DIOXYGENASE"/>
    <property type="match status" value="1"/>
</dbReference>
<reference evidence="7 8" key="1">
    <citation type="submission" date="2016-02" db="EMBL/GenBank/DDBJ databases">
        <authorList>
            <person name="Wen L."/>
            <person name="He K."/>
            <person name="Yang H."/>
        </authorList>
    </citation>
    <scope>NUCLEOTIDE SEQUENCE [LARGE SCALE GENOMIC DNA]</scope>
    <source>
        <strain evidence="7 8">TSA40</strain>
    </source>
</reference>
<dbReference type="InterPro" id="IPR037523">
    <property type="entry name" value="VOC_core"/>
</dbReference>
<accession>A0A254TG42</accession>
<keyword evidence="8" id="KW-1185">Reference proteome</keyword>
<evidence type="ECO:0000256" key="1">
    <source>
        <dbReference type="ARBA" id="ARBA00005877"/>
    </source>
</evidence>
<sequence length="361" mass="40122">MTADFVTWDNPMGTAGFEFIEFAAPDPVALGSYFERLGFKAIARHRHKNVTLYRQGEVNFLINAEPDSFAAGFADEHGLSICAVGIRVQDAAAAYQRALDLGAWSFVSNTVGPMELNIPAIKGIGESLIYFVDRWNGKNGRKGGIGDISIYDVDFEPLDIATAEQDMVHPGAGLFRIDHLALSAPVGRMPEWITFYQRIFNFREIHDIDAHWHLAAQSKVMVSPCGQIRIPLYEEGSERSAQMQRYLAEYHDEGIQHIALEARDIHATVEALAGKVQFVPTADKYYDQVDQRLPGHGEDVQRLRRNHVLIDGTTDGDNGPELLLQIFTRPEVGPLFFEIVERKGGHGFGEGNLQALIDAVS</sequence>
<gene>
    <name evidence="7" type="ORF">AYR66_21175</name>
</gene>
<dbReference type="Pfam" id="PF14696">
    <property type="entry name" value="Glyoxalase_5"/>
    <property type="match status" value="1"/>
</dbReference>
<evidence type="ECO:0000259" key="6">
    <source>
        <dbReference type="PROSITE" id="PS51819"/>
    </source>
</evidence>
<feature type="domain" description="VOC" evidence="6">
    <location>
        <begin position="16"/>
        <end position="134"/>
    </location>
</feature>
<comment type="caution">
    <text evidence="7">The sequence shown here is derived from an EMBL/GenBank/DDBJ whole genome shotgun (WGS) entry which is preliminary data.</text>
</comment>
<dbReference type="EMBL" id="LSTO01000001">
    <property type="protein sequence ID" value="OWW21626.1"/>
    <property type="molecule type" value="Genomic_DNA"/>
</dbReference>
<feature type="binding site" evidence="5">
    <location>
        <position position="338"/>
    </location>
    <ligand>
        <name>Fe cation</name>
        <dbReference type="ChEBI" id="CHEBI:24875"/>
    </ligand>
</feature>
<organism evidence="7 8">
    <name type="scientific">Noviherbaspirillum denitrificans</name>
    <dbReference type="NCBI Taxonomy" id="1968433"/>
    <lineage>
        <taxon>Bacteria</taxon>
        <taxon>Pseudomonadati</taxon>
        <taxon>Pseudomonadota</taxon>
        <taxon>Betaproteobacteria</taxon>
        <taxon>Burkholderiales</taxon>
        <taxon>Oxalobacteraceae</taxon>
        <taxon>Noviherbaspirillum</taxon>
    </lineage>
</organism>
<dbReference type="SUPFAM" id="SSF54593">
    <property type="entry name" value="Glyoxalase/Bleomycin resistance protein/Dihydroxybiphenyl dioxygenase"/>
    <property type="match status" value="1"/>
</dbReference>
<dbReference type="Pfam" id="PF00903">
    <property type="entry name" value="Glyoxalase"/>
    <property type="match status" value="1"/>
</dbReference>
<dbReference type="InterPro" id="IPR029068">
    <property type="entry name" value="Glyas_Bleomycin-R_OHBP_Dase"/>
</dbReference>
<comment type="cofactor">
    <cofactor evidence="5">
        <name>Fe cation</name>
        <dbReference type="ChEBI" id="CHEBI:24875"/>
    </cofactor>
    <text evidence="5">Binds 1 Fe cation per subunit.</text>
</comment>
<dbReference type="RefSeq" id="WP_088708479.1">
    <property type="nucleotide sequence ID" value="NZ_LSTO01000001.1"/>
</dbReference>
<dbReference type="CDD" id="cd08342">
    <property type="entry name" value="HPPD_N_like"/>
    <property type="match status" value="1"/>
</dbReference>
<name>A0A254TG42_9BURK</name>
<evidence type="ECO:0000313" key="8">
    <source>
        <dbReference type="Proteomes" id="UP000197535"/>
    </source>
</evidence>
<dbReference type="NCBIfam" id="TIGR01263">
    <property type="entry name" value="4HPPD"/>
    <property type="match status" value="1"/>
</dbReference>
<dbReference type="InterPro" id="IPR041736">
    <property type="entry name" value="4OHPhenylPyrv_dOase_N"/>
</dbReference>
<keyword evidence="7" id="KW-0560">Oxidoreductase</keyword>
<dbReference type="GO" id="GO:0046872">
    <property type="term" value="F:metal ion binding"/>
    <property type="evidence" value="ECO:0007669"/>
    <property type="project" value="UniProtKB-KW"/>
</dbReference>
<evidence type="ECO:0000313" key="7">
    <source>
        <dbReference type="EMBL" id="OWW21626.1"/>
    </source>
</evidence>
<dbReference type="InterPro" id="IPR004360">
    <property type="entry name" value="Glyas_Fos-R_dOase_dom"/>
</dbReference>
<dbReference type="PIRSF" id="PIRSF009283">
    <property type="entry name" value="HPP_dOase"/>
    <property type="match status" value="1"/>
</dbReference>
<evidence type="ECO:0000256" key="2">
    <source>
        <dbReference type="ARBA" id="ARBA00022723"/>
    </source>
</evidence>
<evidence type="ECO:0000256" key="3">
    <source>
        <dbReference type="ARBA" id="ARBA00022737"/>
    </source>
</evidence>
<keyword evidence="4 5" id="KW-0408">Iron</keyword>
<keyword evidence="7" id="KW-0223">Dioxygenase</keyword>
<evidence type="ECO:0000256" key="5">
    <source>
        <dbReference type="PIRSR" id="PIRSR009283-1"/>
    </source>
</evidence>
<dbReference type="GO" id="GO:0006572">
    <property type="term" value="P:L-tyrosine catabolic process"/>
    <property type="evidence" value="ECO:0007669"/>
    <property type="project" value="TreeGrafter"/>
</dbReference>
<feature type="binding site" evidence="5">
    <location>
        <position position="257"/>
    </location>
    <ligand>
        <name>Fe cation</name>
        <dbReference type="ChEBI" id="CHEBI:24875"/>
    </ligand>
</feature>
<dbReference type="Proteomes" id="UP000197535">
    <property type="component" value="Unassembled WGS sequence"/>
</dbReference>
<dbReference type="InterPro" id="IPR005956">
    <property type="entry name" value="4OHPhenylPyrv_dOase"/>
</dbReference>
<keyword evidence="7" id="KW-0670">Pyruvate</keyword>
<feature type="binding site" evidence="5">
    <location>
        <position position="179"/>
    </location>
    <ligand>
        <name>Fe cation</name>
        <dbReference type="ChEBI" id="CHEBI:24875"/>
    </ligand>
</feature>
<protein>
    <submittedName>
        <fullName evidence="7">4-hydroxyphenylpyruvate dioxygenase</fullName>
    </submittedName>
</protein>
<feature type="domain" description="VOC" evidence="6">
    <location>
        <begin position="176"/>
        <end position="325"/>
    </location>
</feature>
<keyword evidence="3" id="KW-0677">Repeat</keyword>
<dbReference type="PANTHER" id="PTHR11959:SF1">
    <property type="entry name" value="4-HYDROXYPHENYLPYRUVATE DIOXYGENASE"/>
    <property type="match status" value="1"/>
</dbReference>
<dbReference type="PROSITE" id="PS51819">
    <property type="entry name" value="VOC"/>
    <property type="match status" value="2"/>
</dbReference>
<dbReference type="AlphaFoldDB" id="A0A254TG42"/>
<comment type="similarity">
    <text evidence="1">Belongs to the 4HPPD family.</text>
</comment>